<keyword evidence="4" id="KW-1185">Reference proteome</keyword>
<dbReference type="EMBL" id="FOFA01000009">
    <property type="protein sequence ID" value="SER12262.1"/>
    <property type="molecule type" value="Genomic_DNA"/>
</dbReference>
<reference evidence="4" key="1">
    <citation type="submission" date="2016-10" db="EMBL/GenBank/DDBJ databases">
        <authorList>
            <person name="Varghese N."/>
            <person name="Submissions S."/>
        </authorList>
    </citation>
    <scope>NUCLEOTIDE SEQUENCE [LARGE SCALE GENOMIC DNA]</scope>
    <source>
        <strain evidence="4">CGMCC 4.6856</strain>
    </source>
</reference>
<dbReference type="Proteomes" id="UP000198504">
    <property type="component" value="Unassembled WGS sequence"/>
</dbReference>
<gene>
    <name evidence="3" type="ORF">SAMN05421756_10911</name>
</gene>
<evidence type="ECO:0000313" key="3">
    <source>
        <dbReference type="EMBL" id="SER12262.1"/>
    </source>
</evidence>
<evidence type="ECO:0000313" key="4">
    <source>
        <dbReference type="Proteomes" id="UP000198504"/>
    </source>
</evidence>
<dbReference type="Gene3D" id="3.40.50.300">
    <property type="entry name" value="P-loop containing nucleotide triphosphate hydrolases"/>
    <property type="match status" value="1"/>
</dbReference>
<dbReference type="STRING" id="1036181.SAMN05421756_10911"/>
<organism evidence="3 4">
    <name type="scientific">Microlunatus flavus</name>
    <dbReference type="NCBI Taxonomy" id="1036181"/>
    <lineage>
        <taxon>Bacteria</taxon>
        <taxon>Bacillati</taxon>
        <taxon>Actinomycetota</taxon>
        <taxon>Actinomycetes</taxon>
        <taxon>Propionibacteriales</taxon>
        <taxon>Propionibacteriaceae</taxon>
        <taxon>Microlunatus</taxon>
    </lineage>
</organism>
<feature type="domain" description="Terminase large subunit-like endonuclease" evidence="2">
    <location>
        <begin position="326"/>
        <end position="446"/>
    </location>
</feature>
<dbReference type="PANTHER" id="PTHR41287:SF1">
    <property type="entry name" value="PROTEIN YMFN"/>
    <property type="match status" value="1"/>
</dbReference>
<evidence type="ECO:0000259" key="1">
    <source>
        <dbReference type="Pfam" id="PF03354"/>
    </source>
</evidence>
<dbReference type="Pfam" id="PF03354">
    <property type="entry name" value="TerL_ATPase"/>
    <property type="match status" value="1"/>
</dbReference>
<sequence length="464" mass="50996">MEAFLGEFLLIPKGTNARQPFRLEPFQRTILRGLFPARGVRPWQALTAISRGNGKSSLAAAVALYCLLGDEVEAAQVLCVASDLRQAMIVFGGAARMVATSPELAARCKVYSDRITVPITGSEMFPLPANEGALQGFDPSFAVVDELAYVPPEVWESVTGATGKREQSLVWAISTPPLNDTSVMHRLVTQAKTDPRPDFAYAEWTSDPTHDVTCECCWRSANPALGRFLKIDGLRSVQRTMRESSFRRLRLGQFVATAEDQWLSPESWAACAHGRDIEPGSPVVLAFDGSRNGDATVLVAVSVEQVPHVAPVAVWSSDGKPEGWQVPMEEVEQTILDTCRRFKVTEVCADPYLWWGSLQRLARQGVPVAEFPQSAQRMTPATSGTFQAVVNGALTHDGNTMLTEHVMNARCIEDHRGTRLAKPGPSHHDARRIDLAVSMVMGWARATHYASQPVKRARAVSWRY</sequence>
<protein>
    <submittedName>
        <fullName evidence="3">Phage terminase-like protein, large subunit, contains N-terminal HTH domain</fullName>
    </submittedName>
</protein>
<dbReference type="InterPro" id="IPR027417">
    <property type="entry name" value="P-loop_NTPase"/>
</dbReference>
<dbReference type="InterPro" id="IPR046462">
    <property type="entry name" value="TerL_nuclease"/>
</dbReference>
<dbReference type="Gene3D" id="3.30.420.240">
    <property type="match status" value="1"/>
</dbReference>
<dbReference type="Pfam" id="PF20441">
    <property type="entry name" value="TerL_nuclease"/>
    <property type="match status" value="1"/>
</dbReference>
<feature type="domain" description="Terminase large subunit-like ATPase" evidence="1">
    <location>
        <begin position="25"/>
        <end position="191"/>
    </location>
</feature>
<dbReference type="InterPro" id="IPR005021">
    <property type="entry name" value="Terminase_largesu-like"/>
</dbReference>
<dbReference type="AlphaFoldDB" id="A0A1H9LL77"/>
<accession>A0A1H9LL77</accession>
<evidence type="ECO:0000259" key="2">
    <source>
        <dbReference type="Pfam" id="PF20441"/>
    </source>
</evidence>
<dbReference type="PANTHER" id="PTHR41287">
    <property type="match status" value="1"/>
</dbReference>
<dbReference type="InterPro" id="IPR046461">
    <property type="entry name" value="TerL_ATPase"/>
</dbReference>
<dbReference type="GO" id="GO:0004519">
    <property type="term" value="F:endonuclease activity"/>
    <property type="evidence" value="ECO:0007669"/>
    <property type="project" value="InterPro"/>
</dbReference>
<name>A0A1H9LL77_9ACTN</name>
<proteinExistence type="predicted"/>